<dbReference type="EMBL" id="FNQR01000009">
    <property type="protein sequence ID" value="SEA84865.1"/>
    <property type="molecule type" value="Genomic_DNA"/>
</dbReference>
<evidence type="ECO:0000259" key="2">
    <source>
        <dbReference type="SMART" id="SM00849"/>
    </source>
</evidence>
<dbReference type="AlphaFoldDB" id="A0A1H4EIK5"/>
<dbReference type="OrthoDB" id="9761531at2"/>
<evidence type="ECO:0000313" key="4">
    <source>
        <dbReference type="Proteomes" id="UP000198584"/>
    </source>
</evidence>
<dbReference type="PANTHER" id="PTHR30619:SF7">
    <property type="entry name" value="BETA-LACTAMASE DOMAIN PROTEIN"/>
    <property type="match status" value="1"/>
</dbReference>
<dbReference type="STRING" id="571932.SAMN05421743_10990"/>
<dbReference type="InterPro" id="IPR052159">
    <property type="entry name" value="Competence_DNA_uptake"/>
</dbReference>
<dbReference type="InterPro" id="IPR001279">
    <property type="entry name" value="Metallo-B-lactamas"/>
</dbReference>
<name>A0A1H4EIK5_9BACI</name>
<keyword evidence="1" id="KW-0732">Signal</keyword>
<dbReference type="InterPro" id="IPR035681">
    <property type="entry name" value="ComA-like_MBL"/>
</dbReference>
<proteinExistence type="predicted"/>
<organism evidence="3 4">
    <name type="scientific">Thalassobacillus cyri</name>
    <dbReference type="NCBI Taxonomy" id="571932"/>
    <lineage>
        <taxon>Bacteria</taxon>
        <taxon>Bacillati</taxon>
        <taxon>Bacillota</taxon>
        <taxon>Bacilli</taxon>
        <taxon>Bacillales</taxon>
        <taxon>Bacillaceae</taxon>
        <taxon>Thalassobacillus</taxon>
    </lineage>
</organism>
<dbReference type="RefSeq" id="WP_093045219.1">
    <property type="nucleotide sequence ID" value="NZ_FNQR01000009.1"/>
</dbReference>
<protein>
    <submittedName>
        <fullName evidence="3">Metal-dependent hydrolase, beta-lactamase superfamily II</fullName>
    </submittedName>
</protein>
<dbReference type="Gene3D" id="3.60.15.10">
    <property type="entry name" value="Ribonuclease Z/Hydroxyacylglutathione hydrolase-like"/>
    <property type="match status" value="1"/>
</dbReference>
<feature type="signal peptide" evidence="1">
    <location>
        <begin position="1"/>
        <end position="25"/>
    </location>
</feature>
<evidence type="ECO:0000313" key="3">
    <source>
        <dbReference type="EMBL" id="SEA84865.1"/>
    </source>
</evidence>
<dbReference type="PANTHER" id="PTHR30619">
    <property type="entry name" value="DNA INTERNALIZATION/COMPETENCE PROTEIN COMEC/REC2"/>
    <property type="match status" value="1"/>
</dbReference>
<dbReference type="Proteomes" id="UP000198584">
    <property type="component" value="Unassembled WGS sequence"/>
</dbReference>
<evidence type="ECO:0000256" key="1">
    <source>
        <dbReference type="SAM" id="SignalP"/>
    </source>
</evidence>
<feature type="chain" id="PRO_5011433668" evidence="1">
    <location>
        <begin position="26"/>
        <end position="313"/>
    </location>
</feature>
<feature type="domain" description="Metallo-beta-lactamase" evidence="2">
    <location>
        <begin position="62"/>
        <end position="253"/>
    </location>
</feature>
<dbReference type="Pfam" id="PF00753">
    <property type="entry name" value="Lactamase_B"/>
    <property type="match status" value="1"/>
</dbReference>
<dbReference type="SUPFAM" id="SSF56281">
    <property type="entry name" value="Metallo-hydrolase/oxidoreductase"/>
    <property type="match status" value="1"/>
</dbReference>
<sequence>MLLHLKKICGSILILMALHPTAAWGVPLQETGDSLAWRSSVESIESGTEEQQLEVHFIDVEQGDSIFIKFPNGKTMLVDAGDRKAGQKVVKYLKDAGVSSIDQVVATHPDIDHIGGFLEVFTHMGVKKLLDSGKTYTTDTYAEYLKLIALNEIPTQVAEEGQQLHLDADVKVQVLHVNRNEKENNPASIVLKLSYGNMDVLLTSDTEEKNEKRLIKRYDVQAEILKVAHHGSATSNSQAFVDAVNPEAAVFSYDQANDYGHPVPKVVARLYHLGTALYSTAESGDIVISIDKDNYDIDADPYDPGFEPGPRQG</sequence>
<dbReference type="GO" id="GO:0016787">
    <property type="term" value="F:hydrolase activity"/>
    <property type="evidence" value="ECO:0007669"/>
    <property type="project" value="UniProtKB-KW"/>
</dbReference>
<dbReference type="InterPro" id="IPR036866">
    <property type="entry name" value="RibonucZ/Hydroxyglut_hydro"/>
</dbReference>
<keyword evidence="4" id="KW-1185">Reference proteome</keyword>
<dbReference type="SMART" id="SM00849">
    <property type="entry name" value="Lactamase_B"/>
    <property type="match status" value="1"/>
</dbReference>
<reference evidence="4" key="1">
    <citation type="submission" date="2016-10" db="EMBL/GenBank/DDBJ databases">
        <authorList>
            <person name="Varghese N."/>
            <person name="Submissions S."/>
        </authorList>
    </citation>
    <scope>NUCLEOTIDE SEQUENCE [LARGE SCALE GENOMIC DNA]</scope>
    <source>
        <strain evidence="4">CCM7597</strain>
    </source>
</reference>
<accession>A0A1H4EIK5</accession>
<dbReference type="CDD" id="cd07731">
    <property type="entry name" value="ComA-like_MBL-fold"/>
    <property type="match status" value="1"/>
</dbReference>
<keyword evidence="3" id="KW-0378">Hydrolase</keyword>
<gene>
    <name evidence="3" type="ORF">SAMN05421743_10990</name>
</gene>